<feature type="signal peptide" evidence="2">
    <location>
        <begin position="1"/>
        <end position="33"/>
    </location>
</feature>
<keyword evidence="2" id="KW-0732">Signal</keyword>
<sequence length="237" mass="24922">MPRLPHTHHRGRPRQVTLAALAVGVAVSLVGCAADTGARDGGVAPPVSPPASSSPLWPQYAPPAPPGDEPTGPDRQYLSIKGVQVGAGGLKRIPVKELLEVDPNVPQLVRDAVRDCPGSACGLRAPVYRDLTGDGRDELIVALDEPKAELTLIQVYRAFGTTVRPVLISWGPLGLTGETFGHDLVLASTGNDGRFTTRYRWDGNVLTAAVPQGQTGDRAQPAAGSSPSPSPRNRTDR</sequence>
<accession>A0ABV9GBG1</accession>
<comment type="caution">
    <text evidence="3">The sequence shown here is derived from an EMBL/GenBank/DDBJ whole genome shotgun (WGS) entry which is preliminary data.</text>
</comment>
<dbReference type="Proteomes" id="UP001595993">
    <property type="component" value="Unassembled WGS sequence"/>
</dbReference>
<dbReference type="EMBL" id="JBHSFE010000022">
    <property type="protein sequence ID" value="MFC4611442.1"/>
    <property type="molecule type" value="Genomic_DNA"/>
</dbReference>
<dbReference type="RefSeq" id="WP_381200544.1">
    <property type="nucleotide sequence ID" value="NZ_JBHSFE010000022.1"/>
</dbReference>
<organism evidence="3 4">
    <name type="scientific">Streptomyces maoxianensis</name>
    <dbReference type="NCBI Taxonomy" id="1459942"/>
    <lineage>
        <taxon>Bacteria</taxon>
        <taxon>Bacillati</taxon>
        <taxon>Actinomycetota</taxon>
        <taxon>Actinomycetes</taxon>
        <taxon>Kitasatosporales</taxon>
        <taxon>Streptomycetaceae</taxon>
        <taxon>Streptomyces</taxon>
    </lineage>
</organism>
<feature type="chain" id="PRO_5047106942" description="Lipoprotein" evidence="2">
    <location>
        <begin position="34"/>
        <end position="237"/>
    </location>
</feature>
<feature type="region of interest" description="Disordered" evidence="1">
    <location>
        <begin position="41"/>
        <end position="75"/>
    </location>
</feature>
<evidence type="ECO:0000256" key="1">
    <source>
        <dbReference type="SAM" id="MobiDB-lite"/>
    </source>
</evidence>
<keyword evidence="4" id="KW-1185">Reference proteome</keyword>
<evidence type="ECO:0000313" key="4">
    <source>
        <dbReference type="Proteomes" id="UP001595993"/>
    </source>
</evidence>
<dbReference type="PROSITE" id="PS51257">
    <property type="entry name" value="PROKAR_LIPOPROTEIN"/>
    <property type="match status" value="1"/>
</dbReference>
<evidence type="ECO:0000256" key="2">
    <source>
        <dbReference type="SAM" id="SignalP"/>
    </source>
</evidence>
<reference evidence="4" key="1">
    <citation type="journal article" date="2019" name="Int. J. Syst. Evol. Microbiol.">
        <title>The Global Catalogue of Microorganisms (GCM) 10K type strain sequencing project: providing services to taxonomists for standard genome sequencing and annotation.</title>
        <authorList>
            <consortium name="The Broad Institute Genomics Platform"/>
            <consortium name="The Broad Institute Genome Sequencing Center for Infectious Disease"/>
            <person name="Wu L."/>
            <person name="Ma J."/>
        </authorList>
    </citation>
    <scope>NUCLEOTIDE SEQUENCE [LARGE SCALE GENOMIC DNA]</scope>
    <source>
        <strain evidence="4">CGMCC 4.7139</strain>
    </source>
</reference>
<name>A0ABV9GBG1_9ACTN</name>
<proteinExistence type="predicted"/>
<feature type="compositionally biased region" description="Low complexity" evidence="1">
    <location>
        <begin position="50"/>
        <end position="59"/>
    </location>
</feature>
<gene>
    <name evidence="3" type="ORF">ACFO9E_27150</name>
</gene>
<evidence type="ECO:0008006" key="5">
    <source>
        <dbReference type="Google" id="ProtNLM"/>
    </source>
</evidence>
<protein>
    <recommendedName>
        <fullName evidence="5">Lipoprotein</fullName>
    </recommendedName>
</protein>
<evidence type="ECO:0000313" key="3">
    <source>
        <dbReference type="EMBL" id="MFC4611442.1"/>
    </source>
</evidence>
<feature type="region of interest" description="Disordered" evidence="1">
    <location>
        <begin position="210"/>
        <end position="237"/>
    </location>
</feature>